<reference evidence="2" key="1">
    <citation type="submission" date="2018-03" db="EMBL/GenBank/DDBJ databases">
        <title>FDA dAtabase for Regulatory Grade micrObial Sequences (FDA-ARGOS): Supporting development and validation of Infectious Disease Dx tests.</title>
        <authorList>
            <person name="Kerrigan L."/>
            <person name="Tallon L."/>
            <person name="Sadzewicz L."/>
            <person name="Sengamalay N."/>
            <person name="Ott S."/>
            <person name="Godinez A."/>
            <person name="Nagaraj S."/>
            <person name="Vavikolanu K."/>
            <person name="Vyas G."/>
            <person name="Nadendla S."/>
            <person name="George J."/>
            <person name="Sichtig H."/>
        </authorList>
    </citation>
    <scope>NUCLEOTIDE SEQUENCE [LARGE SCALE GENOMIC DNA]</scope>
    <source>
        <strain evidence="2">FDAARGOS_295</strain>
    </source>
</reference>
<dbReference type="EMBL" id="CP027403">
    <property type="protein sequence ID" value="AVL47679.1"/>
    <property type="molecule type" value="Genomic_DNA"/>
</dbReference>
<dbReference type="Proteomes" id="UP000239717">
    <property type="component" value="Chromosome"/>
</dbReference>
<dbReference type="AlphaFoldDB" id="A0AAD0MGH0"/>
<protein>
    <submittedName>
        <fullName evidence="1">Alpha-2,3-sialyltransferase</fullName>
    </submittedName>
</protein>
<dbReference type="SUPFAM" id="SSF52266">
    <property type="entry name" value="SGNH hydrolase"/>
    <property type="match status" value="1"/>
</dbReference>
<name>A0AAD0MGH0_CAMJU</name>
<evidence type="ECO:0000313" key="1">
    <source>
        <dbReference type="EMBL" id="AVL47679.1"/>
    </source>
</evidence>
<dbReference type="GO" id="GO:0016788">
    <property type="term" value="F:hydrolase activity, acting on ester bonds"/>
    <property type="evidence" value="ECO:0007669"/>
    <property type="project" value="UniProtKB-ARBA"/>
</dbReference>
<evidence type="ECO:0000313" key="2">
    <source>
        <dbReference type="Proteomes" id="UP000239717"/>
    </source>
</evidence>
<gene>
    <name evidence="1" type="ORF">CEP74_08020</name>
</gene>
<proteinExistence type="predicted"/>
<dbReference type="Gene3D" id="3.40.50.1110">
    <property type="entry name" value="SGNH hydrolase"/>
    <property type="match status" value="1"/>
</dbReference>
<dbReference type="InterPro" id="IPR036514">
    <property type="entry name" value="SGNH_hydro_sf"/>
</dbReference>
<organism evidence="1 2">
    <name type="scientific">Campylobacter jejuni subsp. doylei</name>
    <dbReference type="NCBI Taxonomy" id="32021"/>
    <lineage>
        <taxon>Bacteria</taxon>
        <taxon>Pseudomonadati</taxon>
        <taxon>Campylobacterota</taxon>
        <taxon>Epsilonproteobacteria</taxon>
        <taxon>Campylobacterales</taxon>
        <taxon>Campylobacteraceae</taxon>
        <taxon>Campylobacter</taxon>
    </lineage>
</organism>
<accession>A0AAD0MGH0</accession>
<sequence>MHKKNIVLLGASNSRVPGGLAAGLNQDNINFTNLSLGGTSSLHKLYSLKREENQEMLEKADLIIIEVNIMDIHMCYELDLKMTLTNIINLYDELAVFPKRILILLLFDYRSHKRKASIVNKFHKYKAKEYGYNVIDINNIVNKFNLNDFFMKPDCYHMLTSIMYQLGKNIASNISCFHFPYKNKQYNHQFEIITPDELEIINGDRKRSTIRHFYIEKIIKIIQGDLYKIPNKYNGFKLIGMHTFNNTKSKIIPRDISLNASYNYSSLLFSNSRLKLIKSAFGYNIFLDIRKRFIIDSNTTISFNDNFEHSEISHVVFKFNNHINTLDYVNLVSLFVVKEDSNAIKNINYDWLYQREINIDEKYNFDHLIPDLLLVKESIEEYCIKMDPIKLASLQNQTNELYSKISSLEQDNISLKQTLNSLPVKKQHLELANLEQDLVIKKLESKKLAKSLGIKMSIINPKITFIQANSAKARIQNHLSYKLGQALIANSKSLWGYIRMPYVLSYIKDKHKFEQKAYEEKIKQNPNLALPPLETYPDYNEALKEKECFTYKLGEAFIKASKNWYGGGISNCGLR</sequence>